<comment type="similarity">
    <text evidence="2 6">Belongs to the peroxisomal membrane protein PXMP2/4 family.</text>
</comment>
<keyword evidence="5" id="KW-0472">Membrane</keyword>
<dbReference type="Ensembl" id="ENSTGET00000036454.1">
    <property type="protein sequence ID" value="ENSTGEP00000030652.1"/>
    <property type="gene ID" value="ENSTGEG00000024586.1"/>
</dbReference>
<reference evidence="8" key="1">
    <citation type="submission" date="2018-05" db="EMBL/GenBank/DDBJ databases">
        <title>Whole genome of Theropithecus gelada.</title>
        <authorList>
            <person name="Chiou K.L."/>
            <person name="Snyder-Mackler N."/>
        </authorList>
    </citation>
    <scope>NUCLEOTIDE SEQUENCE [LARGE SCALE GENOMIC DNA]</scope>
</reference>
<accession>A0A8D2K847</accession>
<proteinExistence type="inferred from homology"/>
<keyword evidence="9" id="KW-1185">Reference proteome</keyword>
<reference evidence="8" key="3">
    <citation type="submission" date="2025-09" db="UniProtKB">
        <authorList>
            <consortium name="Ensembl"/>
        </authorList>
    </citation>
    <scope>IDENTIFICATION</scope>
</reference>
<dbReference type="InterPro" id="IPR007248">
    <property type="entry name" value="Mpv17_PMP22"/>
</dbReference>
<evidence type="ECO:0000256" key="3">
    <source>
        <dbReference type="ARBA" id="ARBA00022692"/>
    </source>
</evidence>
<evidence type="ECO:0000256" key="2">
    <source>
        <dbReference type="ARBA" id="ARBA00006824"/>
    </source>
</evidence>
<evidence type="ECO:0000256" key="1">
    <source>
        <dbReference type="ARBA" id="ARBA00004141"/>
    </source>
</evidence>
<evidence type="ECO:0008006" key="10">
    <source>
        <dbReference type="Google" id="ProtNLM"/>
    </source>
</evidence>
<protein>
    <recommendedName>
        <fullName evidence="10">MPV17 mitochondrial inner membrane protein like</fullName>
    </recommendedName>
</protein>
<organism evidence="8 9">
    <name type="scientific">Theropithecus gelada</name>
    <name type="common">Gelada baboon</name>
    <dbReference type="NCBI Taxonomy" id="9565"/>
    <lineage>
        <taxon>Eukaryota</taxon>
        <taxon>Metazoa</taxon>
        <taxon>Chordata</taxon>
        <taxon>Craniata</taxon>
        <taxon>Vertebrata</taxon>
        <taxon>Euteleostomi</taxon>
        <taxon>Mammalia</taxon>
        <taxon>Eutheria</taxon>
        <taxon>Euarchontoglires</taxon>
        <taxon>Primates</taxon>
        <taxon>Haplorrhini</taxon>
        <taxon>Catarrhini</taxon>
        <taxon>Cercopithecidae</taxon>
        <taxon>Cercopithecinae</taxon>
        <taxon>Theropithecus</taxon>
    </lineage>
</organism>
<name>A0A8D2K847_THEGE</name>
<evidence type="ECO:0000313" key="9">
    <source>
        <dbReference type="Proteomes" id="UP000694411"/>
    </source>
</evidence>
<dbReference type="AlphaFoldDB" id="A0A8D2K847"/>
<comment type="subcellular location">
    <subcellularLocation>
        <location evidence="1">Membrane</location>
        <topology evidence="1">Multi-pass membrane protein</topology>
    </subcellularLocation>
</comment>
<evidence type="ECO:0000256" key="7">
    <source>
        <dbReference type="SAM" id="MobiDB-lite"/>
    </source>
</evidence>
<keyword evidence="4" id="KW-1133">Transmembrane helix</keyword>
<dbReference type="GO" id="GO:0005739">
    <property type="term" value="C:mitochondrion"/>
    <property type="evidence" value="ECO:0007669"/>
    <property type="project" value="TreeGrafter"/>
</dbReference>
<evidence type="ECO:0000313" key="8">
    <source>
        <dbReference type="Ensembl" id="ENSTGEP00000030652.1"/>
    </source>
</evidence>
<evidence type="ECO:0000256" key="5">
    <source>
        <dbReference type="ARBA" id="ARBA00023136"/>
    </source>
</evidence>
<keyword evidence="3" id="KW-0812">Transmembrane</keyword>
<evidence type="ECO:0000256" key="4">
    <source>
        <dbReference type="ARBA" id="ARBA00022989"/>
    </source>
</evidence>
<evidence type="ECO:0000256" key="6">
    <source>
        <dbReference type="RuleBase" id="RU363053"/>
    </source>
</evidence>
<dbReference type="PANTHER" id="PTHR11266:SF39">
    <property type="entry name" value="MPV17-LIKE PROTEIN"/>
    <property type="match status" value="1"/>
</dbReference>
<dbReference type="GO" id="GO:0016020">
    <property type="term" value="C:membrane"/>
    <property type="evidence" value="ECO:0007669"/>
    <property type="project" value="UniProtKB-SubCell"/>
</dbReference>
<dbReference type="Proteomes" id="UP000694411">
    <property type="component" value="Chromosome 20"/>
</dbReference>
<feature type="region of interest" description="Disordered" evidence="7">
    <location>
        <begin position="119"/>
        <end position="141"/>
    </location>
</feature>
<reference evidence="8" key="2">
    <citation type="submission" date="2025-08" db="UniProtKB">
        <authorList>
            <consortium name="Ensembl"/>
        </authorList>
    </citation>
    <scope>IDENTIFICATION</scope>
</reference>
<dbReference type="GO" id="GO:0061668">
    <property type="term" value="P:mitochondrial ribosome assembly"/>
    <property type="evidence" value="ECO:0007669"/>
    <property type="project" value="TreeGrafter"/>
</dbReference>
<sequence length="141" mass="15143">MAGWWPALSRAARRHPWPTNVLLYGSLYSAGDALQQRLQGCEADWRQTRRVATLAVTFHANFNYVWLGLLERALPGRAPRAVLAKLLCDQVVGAPIAVSAFYTGEGPGGGLGGRTRYWGTGGRDSGSSSWREGATGAWGPG</sequence>
<dbReference type="PANTHER" id="PTHR11266">
    <property type="entry name" value="PEROXISOMAL MEMBRANE PROTEIN 2, PXMP2 MPV17"/>
    <property type="match status" value="1"/>
</dbReference>